<feature type="compositionally biased region" description="Gly residues" evidence="3">
    <location>
        <begin position="190"/>
        <end position="200"/>
    </location>
</feature>
<dbReference type="SMART" id="SM00360">
    <property type="entry name" value="RRM"/>
    <property type="match status" value="1"/>
</dbReference>
<dbReference type="InterPro" id="IPR000504">
    <property type="entry name" value="RRM_dom"/>
</dbReference>
<dbReference type="InterPro" id="IPR012677">
    <property type="entry name" value="Nucleotide-bd_a/b_plait_sf"/>
</dbReference>
<reference evidence="5" key="2">
    <citation type="submission" date="2017-10" db="EMBL/GenBank/DDBJ databases">
        <title>Ladona fulva Genome sequencing and assembly.</title>
        <authorList>
            <person name="Murali S."/>
            <person name="Richards S."/>
            <person name="Bandaranaike D."/>
            <person name="Bellair M."/>
            <person name="Blankenburg K."/>
            <person name="Chao H."/>
            <person name="Dinh H."/>
            <person name="Doddapaneni H."/>
            <person name="Dugan-Rocha S."/>
            <person name="Elkadiri S."/>
            <person name="Gnanaolivu R."/>
            <person name="Hernandez B."/>
            <person name="Skinner E."/>
            <person name="Javaid M."/>
            <person name="Lee S."/>
            <person name="Li M."/>
            <person name="Ming W."/>
            <person name="Munidasa M."/>
            <person name="Muniz J."/>
            <person name="Nguyen L."/>
            <person name="Hughes D."/>
            <person name="Osuji N."/>
            <person name="Pu L.-L."/>
            <person name="Puazo M."/>
            <person name="Qu C."/>
            <person name="Quiroz J."/>
            <person name="Raj R."/>
            <person name="Weissenberger G."/>
            <person name="Xin Y."/>
            <person name="Zou X."/>
            <person name="Han Y."/>
            <person name="Worley K."/>
            <person name="Muzny D."/>
            <person name="Gibbs R."/>
        </authorList>
    </citation>
    <scope>NUCLEOTIDE SEQUENCE</scope>
    <source>
        <strain evidence="5">Sampled in the wild</strain>
    </source>
</reference>
<evidence type="ECO:0000256" key="1">
    <source>
        <dbReference type="ARBA" id="ARBA00022884"/>
    </source>
</evidence>
<dbReference type="Pfam" id="PF00076">
    <property type="entry name" value="RRM_1"/>
    <property type="match status" value="1"/>
</dbReference>
<dbReference type="PANTHER" id="PTHR23295:SF6">
    <property type="entry name" value="NEOSIN, ISOFORM A"/>
    <property type="match status" value="1"/>
</dbReference>
<keyword evidence="1 2" id="KW-0694">RNA-binding</keyword>
<dbReference type="SUPFAM" id="SSF54928">
    <property type="entry name" value="RNA-binding domain, RBD"/>
    <property type="match status" value="1"/>
</dbReference>
<evidence type="ECO:0000259" key="4">
    <source>
        <dbReference type="PROSITE" id="PS50102"/>
    </source>
</evidence>
<dbReference type="PROSITE" id="PS50102">
    <property type="entry name" value="RRM"/>
    <property type="match status" value="1"/>
</dbReference>
<feature type="region of interest" description="Disordered" evidence="3">
    <location>
        <begin position="101"/>
        <end position="210"/>
    </location>
</feature>
<sequence>MSFRERFNNENSYSERLLMIDPSTAKSRIFVGNIPTSEMTKKDLEDVFGKYGNIVGITLNKGFGFVQYEEDSSAAEAIKQEHGAHYRGKQMDVKPARVFDRARPGVSPMGRGGGPAHGSEKNEPYRSGDRDRDRSPIDRRSRDSRDWKGDGPRNYDGYSNKGPNGRDPYYTRDTGFGGGKDDFRPRRDSGGGGGGGGGGSANAPAVAGFE</sequence>
<gene>
    <name evidence="5" type="ORF">J437_LFUL004230</name>
</gene>
<dbReference type="GO" id="GO:0003723">
    <property type="term" value="F:RNA binding"/>
    <property type="evidence" value="ECO:0007669"/>
    <property type="project" value="UniProtKB-UniRule"/>
</dbReference>
<name>A0A8K0K452_LADFU</name>
<evidence type="ECO:0000256" key="3">
    <source>
        <dbReference type="SAM" id="MobiDB-lite"/>
    </source>
</evidence>
<feature type="compositionally biased region" description="Basic and acidic residues" evidence="3">
    <location>
        <begin position="179"/>
        <end position="189"/>
    </location>
</feature>
<evidence type="ECO:0000313" key="6">
    <source>
        <dbReference type="Proteomes" id="UP000792457"/>
    </source>
</evidence>
<dbReference type="EMBL" id="KZ308330">
    <property type="protein sequence ID" value="KAG8227618.1"/>
    <property type="molecule type" value="Genomic_DNA"/>
</dbReference>
<protein>
    <recommendedName>
        <fullName evidence="4">RRM domain-containing protein</fullName>
    </recommendedName>
</protein>
<accession>A0A8K0K452</accession>
<dbReference type="Gene3D" id="3.30.70.330">
    <property type="match status" value="1"/>
</dbReference>
<dbReference type="InterPro" id="IPR035979">
    <property type="entry name" value="RBD_domain_sf"/>
</dbReference>
<evidence type="ECO:0000313" key="5">
    <source>
        <dbReference type="EMBL" id="KAG8227618.1"/>
    </source>
</evidence>
<organism evidence="5 6">
    <name type="scientific">Ladona fulva</name>
    <name type="common">Scarce chaser dragonfly</name>
    <name type="synonym">Libellula fulva</name>
    <dbReference type="NCBI Taxonomy" id="123851"/>
    <lineage>
        <taxon>Eukaryota</taxon>
        <taxon>Metazoa</taxon>
        <taxon>Ecdysozoa</taxon>
        <taxon>Arthropoda</taxon>
        <taxon>Hexapoda</taxon>
        <taxon>Insecta</taxon>
        <taxon>Pterygota</taxon>
        <taxon>Palaeoptera</taxon>
        <taxon>Odonata</taxon>
        <taxon>Epiprocta</taxon>
        <taxon>Anisoptera</taxon>
        <taxon>Libelluloidea</taxon>
        <taxon>Libellulidae</taxon>
        <taxon>Ladona</taxon>
    </lineage>
</organism>
<reference evidence="5" key="1">
    <citation type="submission" date="2013-04" db="EMBL/GenBank/DDBJ databases">
        <authorList>
            <person name="Qu J."/>
            <person name="Murali S.C."/>
            <person name="Bandaranaike D."/>
            <person name="Bellair M."/>
            <person name="Blankenburg K."/>
            <person name="Chao H."/>
            <person name="Dinh H."/>
            <person name="Doddapaneni H."/>
            <person name="Downs B."/>
            <person name="Dugan-Rocha S."/>
            <person name="Elkadiri S."/>
            <person name="Gnanaolivu R.D."/>
            <person name="Hernandez B."/>
            <person name="Javaid M."/>
            <person name="Jayaseelan J.C."/>
            <person name="Lee S."/>
            <person name="Li M."/>
            <person name="Ming W."/>
            <person name="Munidasa M."/>
            <person name="Muniz J."/>
            <person name="Nguyen L."/>
            <person name="Ongeri F."/>
            <person name="Osuji N."/>
            <person name="Pu L.-L."/>
            <person name="Puazo M."/>
            <person name="Qu C."/>
            <person name="Quiroz J."/>
            <person name="Raj R."/>
            <person name="Weissenberger G."/>
            <person name="Xin Y."/>
            <person name="Zou X."/>
            <person name="Han Y."/>
            <person name="Richards S."/>
            <person name="Worley K."/>
            <person name="Muzny D."/>
            <person name="Gibbs R."/>
        </authorList>
    </citation>
    <scope>NUCLEOTIDE SEQUENCE</scope>
    <source>
        <strain evidence="5">Sampled in the wild</strain>
    </source>
</reference>
<comment type="caution">
    <text evidence="5">The sequence shown here is derived from an EMBL/GenBank/DDBJ whole genome shotgun (WGS) entry which is preliminary data.</text>
</comment>
<feature type="compositionally biased region" description="Basic and acidic residues" evidence="3">
    <location>
        <begin position="118"/>
        <end position="153"/>
    </location>
</feature>
<proteinExistence type="predicted"/>
<feature type="domain" description="RRM" evidence="4">
    <location>
        <begin position="27"/>
        <end position="98"/>
    </location>
</feature>
<keyword evidence="6" id="KW-1185">Reference proteome</keyword>
<dbReference type="AlphaFoldDB" id="A0A8K0K452"/>
<dbReference type="Proteomes" id="UP000792457">
    <property type="component" value="Unassembled WGS sequence"/>
</dbReference>
<dbReference type="InterPro" id="IPR052600">
    <property type="entry name" value="Nuc_rcpt_coact/corep"/>
</dbReference>
<evidence type="ECO:0000256" key="2">
    <source>
        <dbReference type="PROSITE-ProRule" id="PRU00176"/>
    </source>
</evidence>
<dbReference type="OrthoDB" id="10044938at2759"/>
<dbReference type="PANTHER" id="PTHR23295">
    <property type="entry name" value="NUCLEAR RECEPTOR COACTIVATOR 5-RELATED"/>
    <property type="match status" value="1"/>
</dbReference>